<dbReference type="GO" id="GO:0005524">
    <property type="term" value="F:ATP binding"/>
    <property type="evidence" value="ECO:0007669"/>
    <property type="project" value="InterPro"/>
</dbReference>
<organism evidence="5 6">
    <name type="scientific">Scyliorhinus torazame</name>
    <name type="common">Cloudy catshark</name>
    <name type="synonym">Catulus torazame</name>
    <dbReference type="NCBI Taxonomy" id="75743"/>
    <lineage>
        <taxon>Eukaryota</taxon>
        <taxon>Metazoa</taxon>
        <taxon>Chordata</taxon>
        <taxon>Craniata</taxon>
        <taxon>Vertebrata</taxon>
        <taxon>Chondrichthyes</taxon>
        <taxon>Elasmobranchii</taxon>
        <taxon>Galeomorphii</taxon>
        <taxon>Galeoidea</taxon>
        <taxon>Carcharhiniformes</taxon>
        <taxon>Scyliorhinidae</taxon>
        <taxon>Scyliorhinus</taxon>
    </lineage>
</organism>
<dbReference type="InterPro" id="IPR011009">
    <property type="entry name" value="Kinase-like_dom_sf"/>
</dbReference>
<name>A0A401Q4N8_SCYTO</name>
<dbReference type="GO" id="GO:1902554">
    <property type="term" value="C:serine/threonine protein kinase complex"/>
    <property type="evidence" value="ECO:0007669"/>
    <property type="project" value="TreeGrafter"/>
</dbReference>
<evidence type="ECO:0000256" key="2">
    <source>
        <dbReference type="ARBA" id="ARBA00034653"/>
    </source>
</evidence>
<accession>A0A401Q4N8</accession>
<dbReference type="GO" id="GO:0043539">
    <property type="term" value="F:protein serine/threonine kinase activator activity"/>
    <property type="evidence" value="ECO:0007669"/>
    <property type="project" value="InterPro"/>
</dbReference>
<dbReference type="Proteomes" id="UP000288216">
    <property type="component" value="Unassembled WGS sequence"/>
</dbReference>
<dbReference type="PANTHER" id="PTHR48014">
    <property type="entry name" value="SERINE/THREONINE-PROTEIN KINASE FRAY2"/>
    <property type="match status" value="1"/>
</dbReference>
<evidence type="ECO:0000313" key="5">
    <source>
        <dbReference type="EMBL" id="GCB80328.1"/>
    </source>
</evidence>
<dbReference type="PROSITE" id="PS50011">
    <property type="entry name" value="PROTEIN_KINASE_DOM"/>
    <property type="match status" value="1"/>
</dbReference>
<evidence type="ECO:0000259" key="4">
    <source>
        <dbReference type="PROSITE" id="PS50011"/>
    </source>
</evidence>
<dbReference type="InterPro" id="IPR047173">
    <property type="entry name" value="STRAD_A/B-like"/>
</dbReference>
<proteinExistence type="inferred from homology"/>
<feature type="compositionally biased region" description="Polar residues" evidence="3">
    <location>
        <begin position="421"/>
        <end position="433"/>
    </location>
</feature>
<feature type="compositionally biased region" description="Basic and acidic residues" evidence="3">
    <location>
        <begin position="435"/>
        <end position="450"/>
    </location>
</feature>
<dbReference type="GO" id="GO:0006611">
    <property type="term" value="P:protein export from nucleus"/>
    <property type="evidence" value="ECO:0007669"/>
    <property type="project" value="TreeGrafter"/>
</dbReference>
<dbReference type="OrthoDB" id="840771at2759"/>
<reference evidence="5 6" key="1">
    <citation type="journal article" date="2018" name="Nat. Ecol. Evol.">
        <title>Shark genomes provide insights into elasmobranch evolution and the origin of vertebrates.</title>
        <authorList>
            <person name="Hara Y"/>
            <person name="Yamaguchi K"/>
            <person name="Onimaru K"/>
            <person name="Kadota M"/>
            <person name="Koyanagi M"/>
            <person name="Keeley SD"/>
            <person name="Tatsumi K"/>
            <person name="Tanaka K"/>
            <person name="Motone F"/>
            <person name="Kageyama Y"/>
            <person name="Nozu R"/>
            <person name="Adachi N"/>
            <person name="Nishimura O"/>
            <person name="Nakagawa R"/>
            <person name="Tanegashima C"/>
            <person name="Kiyatake I"/>
            <person name="Matsumoto R"/>
            <person name="Murakumo K"/>
            <person name="Nishida K"/>
            <person name="Terakita A"/>
            <person name="Kuratani S"/>
            <person name="Sato K"/>
            <person name="Hyodo S Kuraku.S."/>
        </authorList>
    </citation>
    <scope>NUCLEOTIDE SEQUENCE [LARGE SCALE GENOMIC DNA]</scope>
</reference>
<keyword evidence="6" id="KW-1185">Reference proteome</keyword>
<dbReference type="Gene3D" id="3.30.200.20">
    <property type="entry name" value="Phosphorylase Kinase, domain 1"/>
    <property type="match status" value="1"/>
</dbReference>
<comment type="similarity">
    <text evidence="1">Belongs to the protein kinase superfamily. STE Ser/Thr protein kinase family. STE20 subfamily.</text>
</comment>
<comment type="caution">
    <text evidence="5">The sequence shown here is derived from an EMBL/GenBank/DDBJ whole genome shotgun (WGS) entry which is preliminary data.</text>
</comment>
<dbReference type="InterPro" id="IPR000719">
    <property type="entry name" value="Prot_kinase_dom"/>
</dbReference>
<dbReference type="STRING" id="75743.A0A401Q4N8"/>
<dbReference type="GO" id="GO:0004672">
    <property type="term" value="F:protein kinase activity"/>
    <property type="evidence" value="ECO:0007669"/>
    <property type="project" value="InterPro"/>
</dbReference>
<dbReference type="SUPFAM" id="SSF56112">
    <property type="entry name" value="Protein kinase-like (PK-like)"/>
    <property type="match status" value="1"/>
</dbReference>
<evidence type="ECO:0000313" key="6">
    <source>
        <dbReference type="Proteomes" id="UP000288216"/>
    </source>
</evidence>
<dbReference type="AlphaFoldDB" id="A0A401Q4N8"/>
<feature type="region of interest" description="Disordered" evidence="3">
    <location>
        <begin position="420"/>
        <end position="450"/>
    </location>
</feature>
<gene>
    <name evidence="5" type="ORF">scyTo_0017147</name>
</gene>
<feature type="domain" description="Protein kinase" evidence="4">
    <location>
        <begin position="90"/>
        <end position="399"/>
    </location>
</feature>
<protein>
    <recommendedName>
        <fullName evidence="4">Protein kinase domain-containing protein</fullName>
    </recommendedName>
</protein>
<dbReference type="Pfam" id="PF00069">
    <property type="entry name" value="Pkinase"/>
    <property type="match status" value="1"/>
</dbReference>
<dbReference type="PANTHER" id="PTHR48014:SF13">
    <property type="entry name" value="STE20-RELATED KINASE ADAPTER PROTEIN BETA"/>
    <property type="match status" value="1"/>
</dbReference>
<comment type="function">
    <text evidence="2">Pseudokinase which, in complex with CAB39/MO25 (CAB39/MO25alpha or CAB39L/MO25beta), binds to and activates STK11/LKB1. Adopts a closed conformation typical of active protein kinases and binds STK11/LKB1 as a pseudosubstrate, promoting conformational change of STK11/LKB1 in an active conformation.</text>
</comment>
<evidence type="ECO:0000256" key="3">
    <source>
        <dbReference type="SAM" id="MobiDB-lite"/>
    </source>
</evidence>
<sequence>MTLVGRRIDDQNKTITVHCLLSSCEVPSISGASMPFLDCSCLSGTEVESVDAGSQVDDIDRLHLNDEVSVHSKSPLRDANMMYATSASHYELLSELGKSFCNLTTMNLAKHVPSGKMVVVKRTNMDTCTEENLASLQNELLVWQFLRHPNILPHRAAFAQGSELWVIIGFTAYGSASSLLKLYFTRGMSESLIAHIFYGVLKALDYIHRMGCIHRCVRPRHILISGEGHIYLTGLHGLCNMVTDGQRLKLVYDFPEYSASVLPWLSPEVLQQDLHGYDAKSDIYSLGITACELAKGQVPFQDMRPTQMLLQKLKGSLCLDDLSFPPKELVMKNSRSGVDSGIGESVDPCTMIRTNTKEQPQSSMTETFSSAFHSFVELCLQREPRNRPSASMLLAHPFFKRVKKQPRKTLINLLQPAVPLSGSQAKAGTSQTPRDGPKGSLHELDGDWEF</sequence>
<dbReference type="OMA" id="KNEMVFC"/>
<dbReference type="PROSITE" id="PS51257">
    <property type="entry name" value="PROKAR_LIPOPROTEIN"/>
    <property type="match status" value="1"/>
</dbReference>
<evidence type="ECO:0000256" key="1">
    <source>
        <dbReference type="ARBA" id="ARBA00008874"/>
    </source>
</evidence>
<dbReference type="Gene3D" id="1.10.510.10">
    <property type="entry name" value="Transferase(Phosphotransferase) domain 1"/>
    <property type="match status" value="1"/>
</dbReference>
<dbReference type="EMBL" id="BFAA01010899">
    <property type="protein sequence ID" value="GCB80328.1"/>
    <property type="molecule type" value="Genomic_DNA"/>
</dbReference>